<evidence type="ECO:0000256" key="1">
    <source>
        <dbReference type="SAM" id="MobiDB-lite"/>
    </source>
</evidence>
<accession>A0A422N3L7</accession>
<reference evidence="2 3" key="1">
    <citation type="journal article" date="2018" name="BMC Genomics">
        <title>Genomic comparison of Trypanosoma conorhini and Trypanosoma rangeli to Trypanosoma cruzi strains of high and low virulence.</title>
        <authorList>
            <person name="Bradwell K.R."/>
            <person name="Koparde V.N."/>
            <person name="Matveyev A.V."/>
            <person name="Serrano M.G."/>
            <person name="Alves J.M."/>
            <person name="Parikh H."/>
            <person name="Huang B."/>
            <person name="Lee V."/>
            <person name="Espinosa-Alvarez O."/>
            <person name="Ortiz P.A."/>
            <person name="Costa-Martins A.G."/>
            <person name="Teixeira M.M."/>
            <person name="Buck G.A."/>
        </authorList>
    </citation>
    <scope>NUCLEOTIDE SEQUENCE [LARGE SCALE GENOMIC DNA]</scope>
    <source>
        <strain evidence="2 3">025E</strain>
    </source>
</reference>
<proteinExistence type="predicted"/>
<dbReference type="AlphaFoldDB" id="A0A422N3L7"/>
<dbReference type="Proteomes" id="UP000284403">
    <property type="component" value="Unassembled WGS sequence"/>
</dbReference>
<dbReference type="RefSeq" id="XP_029224159.1">
    <property type="nucleotide sequence ID" value="XM_029375750.1"/>
</dbReference>
<dbReference type="GeneID" id="40322530"/>
<gene>
    <name evidence="2" type="ORF">Tco025E_08919</name>
</gene>
<comment type="caution">
    <text evidence="2">The sequence shown here is derived from an EMBL/GenBank/DDBJ whole genome shotgun (WGS) entry which is preliminary data.</text>
</comment>
<name>A0A422N3L7_9TRYP</name>
<feature type="region of interest" description="Disordered" evidence="1">
    <location>
        <begin position="77"/>
        <end position="130"/>
    </location>
</feature>
<sequence length="130" mass="14556">MKSAMFRWVDFVCDFYRYVKDLSLTLGIVGVPQNRRFVDARELAEGEVVTLHDWRERAIRSGTRVGLRRLRAALAEAEEEKGGKKKGRQRKGKAEGGISQATALPEGFLRVGAQREVEPRLGGSRGRRGA</sequence>
<evidence type="ECO:0008006" key="4">
    <source>
        <dbReference type="Google" id="ProtNLM"/>
    </source>
</evidence>
<protein>
    <recommendedName>
        <fullName evidence="4">Retrotransposon hot spot (RHS) protein</fullName>
    </recommendedName>
</protein>
<keyword evidence="3" id="KW-1185">Reference proteome</keyword>
<evidence type="ECO:0000313" key="2">
    <source>
        <dbReference type="EMBL" id="RNF00030.1"/>
    </source>
</evidence>
<evidence type="ECO:0000313" key="3">
    <source>
        <dbReference type="Proteomes" id="UP000284403"/>
    </source>
</evidence>
<dbReference type="EMBL" id="MKKU01000913">
    <property type="protein sequence ID" value="RNF00030.1"/>
    <property type="molecule type" value="Genomic_DNA"/>
</dbReference>
<organism evidence="2 3">
    <name type="scientific">Trypanosoma conorhini</name>
    <dbReference type="NCBI Taxonomy" id="83891"/>
    <lineage>
        <taxon>Eukaryota</taxon>
        <taxon>Discoba</taxon>
        <taxon>Euglenozoa</taxon>
        <taxon>Kinetoplastea</taxon>
        <taxon>Metakinetoplastina</taxon>
        <taxon>Trypanosomatida</taxon>
        <taxon>Trypanosomatidae</taxon>
        <taxon>Trypanosoma</taxon>
    </lineage>
</organism>